<evidence type="ECO:0000256" key="10">
    <source>
        <dbReference type="ARBA" id="ARBA00038489"/>
    </source>
</evidence>
<dbReference type="EMBL" id="CP001100">
    <property type="protein sequence ID" value="ACF13788.1"/>
    <property type="molecule type" value="Genomic_DNA"/>
</dbReference>
<evidence type="ECO:0000256" key="2">
    <source>
        <dbReference type="ARBA" id="ARBA00011245"/>
    </source>
</evidence>
<dbReference type="Gene3D" id="3.40.30.10">
    <property type="entry name" value="Glutaredoxin"/>
    <property type="match status" value="1"/>
</dbReference>
<dbReference type="PANTHER" id="PTHR42801">
    <property type="entry name" value="THIOREDOXIN-DEPENDENT PEROXIDE REDUCTASE"/>
    <property type="match status" value="1"/>
</dbReference>
<comment type="similarity">
    <text evidence="10">Belongs to the peroxiredoxin family. BCP/PrxQ subfamily.</text>
</comment>
<keyword evidence="16" id="KW-1185">Reference proteome</keyword>
<evidence type="ECO:0000256" key="13">
    <source>
        <dbReference type="PIRSR" id="PIRSR000239-1"/>
    </source>
</evidence>
<keyword evidence="4" id="KW-0575">Peroxidase</keyword>
<dbReference type="PROSITE" id="PS51257">
    <property type="entry name" value="PROKAR_LIPOPROTEIN"/>
    <property type="match status" value="1"/>
</dbReference>
<dbReference type="GO" id="GO:0005737">
    <property type="term" value="C:cytoplasm"/>
    <property type="evidence" value="ECO:0007669"/>
    <property type="project" value="TreeGrafter"/>
</dbReference>
<evidence type="ECO:0000256" key="9">
    <source>
        <dbReference type="ARBA" id="ARBA00032824"/>
    </source>
</evidence>
<feature type="active site" description="Cysteine sulfenic acid (-SOH) intermediate; for peroxidase activity" evidence="13">
    <location>
        <position position="69"/>
    </location>
</feature>
<evidence type="ECO:0000256" key="8">
    <source>
        <dbReference type="ARBA" id="ARBA00023284"/>
    </source>
</evidence>
<dbReference type="HOGENOM" id="CLU_042529_14_2_10"/>
<comment type="function">
    <text evidence="1">Thiol-specific peroxidase that catalyzes the reduction of hydrogen peroxide and organic hydroperoxides to water and alcohols, respectively. Plays a role in cell protection against oxidative stress by detoxifying peroxides and as sensor of hydrogen peroxide-mediated signaling events.</text>
</comment>
<dbReference type="GO" id="GO:0034599">
    <property type="term" value="P:cellular response to oxidative stress"/>
    <property type="evidence" value="ECO:0007669"/>
    <property type="project" value="TreeGrafter"/>
</dbReference>
<dbReference type="Pfam" id="PF00578">
    <property type="entry name" value="AhpC-TSA"/>
    <property type="match status" value="1"/>
</dbReference>
<dbReference type="CDD" id="cd03017">
    <property type="entry name" value="PRX_BCP"/>
    <property type="match status" value="1"/>
</dbReference>
<dbReference type="Proteomes" id="UP000001208">
    <property type="component" value="Chromosome"/>
</dbReference>
<evidence type="ECO:0000256" key="11">
    <source>
        <dbReference type="ARBA" id="ARBA00042639"/>
    </source>
</evidence>
<dbReference type="PIRSF" id="PIRSF000239">
    <property type="entry name" value="AHPC"/>
    <property type="match status" value="1"/>
</dbReference>
<dbReference type="InterPro" id="IPR000866">
    <property type="entry name" value="AhpC/TSA"/>
</dbReference>
<evidence type="ECO:0000256" key="7">
    <source>
        <dbReference type="ARBA" id="ARBA00023157"/>
    </source>
</evidence>
<comment type="catalytic activity">
    <reaction evidence="12">
        <text>a hydroperoxide + [thioredoxin]-dithiol = an alcohol + [thioredoxin]-disulfide + H2O</text>
        <dbReference type="Rhea" id="RHEA:62620"/>
        <dbReference type="Rhea" id="RHEA-COMP:10698"/>
        <dbReference type="Rhea" id="RHEA-COMP:10700"/>
        <dbReference type="ChEBI" id="CHEBI:15377"/>
        <dbReference type="ChEBI" id="CHEBI:29950"/>
        <dbReference type="ChEBI" id="CHEBI:30879"/>
        <dbReference type="ChEBI" id="CHEBI:35924"/>
        <dbReference type="ChEBI" id="CHEBI:50058"/>
        <dbReference type="EC" id="1.11.1.24"/>
    </reaction>
</comment>
<accession>B3QZ95</accession>
<evidence type="ECO:0000313" key="15">
    <source>
        <dbReference type="EMBL" id="ACF13788.1"/>
    </source>
</evidence>
<dbReference type="STRING" id="517418.Ctha_1325"/>
<dbReference type="FunFam" id="3.40.30.10:FF:000007">
    <property type="entry name" value="Thioredoxin-dependent thiol peroxidase"/>
    <property type="match status" value="1"/>
</dbReference>
<dbReference type="EC" id="1.11.1.24" evidence="3"/>
<evidence type="ECO:0000256" key="1">
    <source>
        <dbReference type="ARBA" id="ARBA00003330"/>
    </source>
</evidence>
<organism evidence="15 16">
    <name type="scientific">Chloroherpeton thalassium (strain ATCC 35110 / GB-78)</name>
    <dbReference type="NCBI Taxonomy" id="517418"/>
    <lineage>
        <taxon>Bacteria</taxon>
        <taxon>Pseudomonadati</taxon>
        <taxon>Chlorobiota</taxon>
        <taxon>Chlorobiia</taxon>
        <taxon>Chlorobiales</taxon>
        <taxon>Chloroherpetonaceae</taxon>
        <taxon>Chloroherpeton</taxon>
    </lineage>
</organism>
<dbReference type="SUPFAM" id="SSF52833">
    <property type="entry name" value="Thioredoxin-like"/>
    <property type="match status" value="1"/>
</dbReference>
<evidence type="ECO:0000313" key="16">
    <source>
        <dbReference type="Proteomes" id="UP000001208"/>
    </source>
</evidence>
<dbReference type="InterPro" id="IPR013766">
    <property type="entry name" value="Thioredoxin_domain"/>
</dbReference>
<dbReference type="PANTHER" id="PTHR42801:SF4">
    <property type="entry name" value="AHPC_TSA FAMILY PROTEIN"/>
    <property type="match status" value="1"/>
</dbReference>
<evidence type="ECO:0000256" key="4">
    <source>
        <dbReference type="ARBA" id="ARBA00022559"/>
    </source>
</evidence>
<dbReference type="PROSITE" id="PS51352">
    <property type="entry name" value="THIOREDOXIN_2"/>
    <property type="match status" value="1"/>
</dbReference>
<dbReference type="OrthoDB" id="9812811at2"/>
<evidence type="ECO:0000256" key="6">
    <source>
        <dbReference type="ARBA" id="ARBA00023002"/>
    </source>
</evidence>
<proteinExistence type="inferred from homology"/>
<comment type="subunit">
    <text evidence="2">Monomer.</text>
</comment>
<dbReference type="eggNOG" id="COG1225">
    <property type="taxonomic scope" value="Bacteria"/>
</dbReference>
<sequence>MATHIKFLLSVWIFFLVGCGSGKEGLEIGDKAPDFSLPSDDGQLISLSEYKNHQIVVLYFYPKDNTPGCITEACSFRDRVEEYKAAGVAVIGVSTDDAESHKDFRETHKLNFTLISDTKKKTTEAYGALTSLGFARRMTFVIDKSGIIRKIYPDVTPSGHASEVLEFIKSLE</sequence>
<dbReference type="AlphaFoldDB" id="B3QZ95"/>
<protein>
    <recommendedName>
        <fullName evidence="3">thioredoxin-dependent peroxiredoxin</fullName>
        <ecNumber evidence="3">1.11.1.24</ecNumber>
    </recommendedName>
    <alternativeName>
        <fullName evidence="9">Thioredoxin peroxidase</fullName>
    </alternativeName>
    <alternativeName>
        <fullName evidence="11">Thioredoxin-dependent peroxiredoxin Bcp</fullName>
    </alternativeName>
</protein>
<dbReference type="InterPro" id="IPR024706">
    <property type="entry name" value="Peroxiredoxin_AhpC-typ"/>
</dbReference>
<dbReference type="GO" id="GO:0045454">
    <property type="term" value="P:cell redox homeostasis"/>
    <property type="evidence" value="ECO:0007669"/>
    <property type="project" value="TreeGrafter"/>
</dbReference>
<feature type="domain" description="Thioredoxin" evidence="14">
    <location>
        <begin position="26"/>
        <end position="172"/>
    </location>
</feature>
<evidence type="ECO:0000256" key="3">
    <source>
        <dbReference type="ARBA" id="ARBA00013017"/>
    </source>
</evidence>
<keyword evidence="8" id="KW-0676">Redox-active center</keyword>
<name>B3QZ95_CHLT3</name>
<evidence type="ECO:0000256" key="5">
    <source>
        <dbReference type="ARBA" id="ARBA00022862"/>
    </source>
</evidence>
<gene>
    <name evidence="15" type="ordered locus">Ctha_1325</name>
</gene>
<dbReference type="InterPro" id="IPR036249">
    <property type="entry name" value="Thioredoxin-like_sf"/>
</dbReference>
<keyword evidence="7" id="KW-1015">Disulfide bond</keyword>
<dbReference type="InterPro" id="IPR050924">
    <property type="entry name" value="Peroxiredoxin_BCP/PrxQ"/>
</dbReference>
<keyword evidence="6" id="KW-0560">Oxidoreductase</keyword>
<dbReference type="RefSeq" id="WP_012499872.1">
    <property type="nucleotide sequence ID" value="NC_011026.1"/>
</dbReference>
<dbReference type="KEGG" id="cts:Ctha_1325"/>
<evidence type="ECO:0000256" key="12">
    <source>
        <dbReference type="ARBA" id="ARBA00049091"/>
    </source>
</evidence>
<dbReference type="GO" id="GO:0008379">
    <property type="term" value="F:thioredoxin peroxidase activity"/>
    <property type="evidence" value="ECO:0007669"/>
    <property type="project" value="TreeGrafter"/>
</dbReference>
<evidence type="ECO:0000259" key="14">
    <source>
        <dbReference type="PROSITE" id="PS51352"/>
    </source>
</evidence>
<keyword evidence="5" id="KW-0049">Antioxidant</keyword>
<reference evidence="15 16" key="1">
    <citation type="submission" date="2008-06" db="EMBL/GenBank/DDBJ databases">
        <title>Complete sequence of Chloroherpeton thalassium ATCC 35110.</title>
        <authorList>
            <consortium name="US DOE Joint Genome Institute"/>
            <person name="Lucas S."/>
            <person name="Copeland A."/>
            <person name="Lapidus A."/>
            <person name="Glavina del Rio T."/>
            <person name="Dalin E."/>
            <person name="Tice H."/>
            <person name="Bruce D."/>
            <person name="Goodwin L."/>
            <person name="Pitluck S."/>
            <person name="Schmutz J."/>
            <person name="Larimer F."/>
            <person name="Land M."/>
            <person name="Hauser L."/>
            <person name="Kyrpides N."/>
            <person name="Mikhailova N."/>
            <person name="Liu Z."/>
            <person name="Li T."/>
            <person name="Zhao F."/>
            <person name="Overmann J."/>
            <person name="Bryant D.A."/>
            <person name="Richardson P."/>
        </authorList>
    </citation>
    <scope>NUCLEOTIDE SEQUENCE [LARGE SCALE GENOMIC DNA]</scope>
    <source>
        <strain evidence="16">ATCC 35110 / GB-78</strain>
    </source>
</reference>